<dbReference type="GeneID" id="116945901"/>
<name>A0AAJ7X0D7_PETMA</name>
<dbReference type="KEGG" id="pmrn:116945901"/>
<dbReference type="RefSeq" id="XP_032816456.1">
    <property type="nucleotide sequence ID" value="XM_032960565.1"/>
</dbReference>
<evidence type="ECO:0000313" key="4">
    <source>
        <dbReference type="RefSeq" id="XP_032816456.1"/>
    </source>
</evidence>
<dbReference type="Gene3D" id="1.10.150.320">
    <property type="entry name" value="Photosystem II 12 kDa extrinsic protein"/>
    <property type="match status" value="1"/>
</dbReference>
<keyword evidence="2" id="KW-1185">Reference proteome</keyword>
<dbReference type="PANTHER" id="PTHR21180">
    <property type="entry name" value="ENDONUCLEASE/EXONUCLEASE/PHOSPHATASE FAMILY DOMAIN-CONTAINING PROTEIN 1"/>
    <property type="match status" value="1"/>
</dbReference>
<dbReference type="Gene3D" id="3.60.10.10">
    <property type="entry name" value="Endonuclease/exonuclease/phosphatase"/>
    <property type="match status" value="1"/>
</dbReference>
<reference evidence="3 4" key="1">
    <citation type="submission" date="2025-04" db="UniProtKB">
        <authorList>
            <consortium name="RefSeq"/>
        </authorList>
    </citation>
    <scope>IDENTIFICATION</scope>
    <source>
        <tissue evidence="3 4">Sperm</tissue>
    </source>
</reference>
<dbReference type="Pfam" id="PF12836">
    <property type="entry name" value="HHH_3"/>
    <property type="match status" value="1"/>
</dbReference>
<dbReference type="RefSeq" id="XP_032816455.1">
    <property type="nucleotide sequence ID" value="XM_032960564.1"/>
</dbReference>
<dbReference type="AlphaFoldDB" id="A0AAJ7X0D7"/>
<dbReference type="Proteomes" id="UP001318040">
    <property type="component" value="Chromosome 25"/>
</dbReference>
<dbReference type="InterPro" id="IPR051675">
    <property type="entry name" value="Endo/Exo/Phosphatase_dom_1"/>
</dbReference>
<dbReference type="GO" id="GO:0005886">
    <property type="term" value="C:plasma membrane"/>
    <property type="evidence" value="ECO:0007669"/>
    <property type="project" value="TreeGrafter"/>
</dbReference>
<dbReference type="InterPro" id="IPR036691">
    <property type="entry name" value="Endo/exonu/phosph_ase_sf"/>
</dbReference>
<dbReference type="SUPFAM" id="SSF47781">
    <property type="entry name" value="RuvA domain 2-like"/>
    <property type="match status" value="1"/>
</dbReference>
<evidence type="ECO:0000256" key="1">
    <source>
        <dbReference type="SAM" id="MobiDB-lite"/>
    </source>
</evidence>
<dbReference type="InterPro" id="IPR010994">
    <property type="entry name" value="RuvA_2-like"/>
</dbReference>
<dbReference type="InterPro" id="IPR004509">
    <property type="entry name" value="Competence_ComEA_HhH"/>
</dbReference>
<gene>
    <name evidence="3 4 5 6" type="primary">LOC116945901</name>
</gene>
<dbReference type="CDD" id="cd10283">
    <property type="entry name" value="MnuA_DNase1-like"/>
    <property type="match status" value="1"/>
</dbReference>
<organism evidence="2 5">
    <name type="scientific">Petromyzon marinus</name>
    <name type="common">Sea lamprey</name>
    <dbReference type="NCBI Taxonomy" id="7757"/>
    <lineage>
        <taxon>Eukaryota</taxon>
        <taxon>Metazoa</taxon>
        <taxon>Chordata</taxon>
        <taxon>Craniata</taxon>
        <taxon>Vertebrata</taxon>
        <taxon>Cyclostomata</taxon>
        <taxon>Hyperoartia</taxon>
        <taxon>Petromyzontiformes</taxon>
        <taxon>Petromyzontidae</taxon>
        <taxon>Petromyzon</taxon>
    </lineage>
</organism>
<evidence type="ECO:0000313" key="5">
    <source>
        <dbReference type="RefSeq" id="XP_032816457.1"/>
    </source>
</evidence>
<dbReference type="PANTHER" id="PTHR21180:SF32">
    <property type="entry name" value="ENDONUCLEASE_EXONUCLEASE_PHOSPHATASE FAMILY DOMAIN-CONTAINING PROTEIN 1"/>
    <property type="match status" value="1"/>
</dbReference>
<dbReference type="RefSeq" id="XP_032816458.1">
    <property type="nucleotide sequence ID" value="XM_032960567.1"/>
</dbReference>
<dbReference type="RefSeq" id="XP_032816457.1">
    <property type="nucleotide sequence ID" value="XM_032960566.1"/>
</dbReference>
<protein>
    <submittedName>
        <fullName evidence="3 4">Endonuclease/exonuclease/phosphatase family domain-containing protein 1-like</fullName>
    </submittedName>
</protein>
<feature type="compositionally biased region" description="Polar residues" evidence="1">
    <location>
        <begin position="14"/>
        <end position="32"/>
    </location>
</feature>
<dbReference type="NCBIfam" id="TIGR00426">
    <property type="entry name" value="competence protein ComEA helix-hairpin-helix repeat region"/>
    <property type="match status" value="1"/>
</dbReference>
<sequence>MGDTLSCVEPSNPPFQNTPQSDVSSRPPSVNSADVVESVDGSASPVDLNAASEAQLTTIKGIGTKTAANIVAYRTANGPFQTVDDLAKVKGISAAFVDRLRPSLTVGGGGEGAGGTGDGGGGPPAVIAPDGLCYPTCPCLGPDFPAPIPRPQVESFSGVVRGRPAVRVASWNLQCCSADKMDNNGVREVVCLTLLEQGIKLLAVQELADKVALQKLCAELNAPSLRSVRDWPRPQGDWRCVVSENPTGPMYQSMEYAGFLWDASSGLELLSEGLVGKKKGSKHFARYPYLGYFKAGRFDFTLVNVHLKATGLGNAELEKLQLEIMKLPQLLDLLEEHLSGEKDTLLLGDFNLTPDASDFDALRSQGFKSCVPADVFTNISIKNLSGSKSYDNVWLSPAAQGLYTGGWCVVRQGLSHHLIPDGWTWGGVASDHCPVWAEFHSDRDHDSQPENADVRGIAMLGREM</sequence>
<evidence type="ECO:0000313" key="6">
    <source>
        <dbReference type="RefSeq" id="XP_032816458.1"/>
    </source>
</evidence>
<evidence type="ECO:0000313" key="3">
    <source>
        <dbReference type="RefSeq" id="XP_032816455.1"/>
    </source>
</evidence>
<dbReference type="SUPFAM" id="SSF56219">
    <property type="entry name" value="DNase I-like"/>
    <property type="match status" value="1"/>
</dbReference>
<evidence type="ECO:0000313" key="2">
    <source>
        <dbReference type="Proteomes" id="UP001318040"/>
    </source>
</evidence>
<accession>A0AAJ7X0D7</accession>
<feature type="region of interest" description="Disordered" evidence="1">
    <location>
        <begin position="1"/>
        <end position="43"/>
    </location>
</feature>
<proteinExistence type="predicted"/>